<comment type="caution">
    <text evidence="1">The sequence shown here is derived from an EMBL/GenBank/DDBJ whole genome shotgun (WGS) entry which is preliminary data.</text>
</comment>
<name>A0A7J7IU20_BUGNE</name>
<accession>A0A7J7IU20</accession>
<protein>
    <submittedName>
        <fullName evidence="1">Uncharacterized protein</fullName>
    </submittedName>
</protein>
<dbReference type="AlphaFoldDB" id="A0A7J7IU20"/>
<sequence length="86" mass="9604">MKQQGSILTISMHQVLMLDSKLTQSMTKSKPSIIISHHATLNIQEAHINHTSALHMINNAITVVVKNIMQREMIGLNEFKSVAPTE</sequence>
<evidence type="ECO:0000313" key="2">
    <source>
        <dbReference type="Proteomes" id="UP000593567"/>
    </source>
</evidence>
<proteinExistence type="predicted"/>
<organism evidence="1 2">
    <name type="scientific">Bugula neritina</name>
    <name type="common">Brown bryozoan</name>
    <name type="synonym">Sertularia neritina</name>
    <dbReference type="NCBI Taxonomy" id="10212"/>
    <lineage>
        <taxon>Eukaryota</taxon>
        <taxon>Metazoa</taxon>
        <taxon>Spiralia</taxon>
        <taxon>Lophotrochozoa</taxon>
        <taxon>Bryozoa</taxon>
        <taxon>Gymnolaemata</taxon>
        <taxon>Cheilostomatida</taxon>
        <taxon>Flustrina</taxon>
        <taxon>Buguloidea</taxon>
        <taxon>Bugulidae</taxon>
        <taxon>Bugula</taxon>
    </lineage>
</organism>
<evidence type="ECO:0000313" key="1">
    <source>
        <dbReference type="EMBL" id="KAF6016728.1"/>
    </source>
</evidence>
<reference evidence="1" key="1">
    <citation type="submission" date="2020-06" db="EMBL/GenBank/DDBJ databases">
        <title>Draft genome of Bugula neritina, a colonial animal packing powerful symbionts and potential medicines.</title>
        <authorList>
            <person name="Rayko M."/>
        </authorList>
    </citation>
    <scope>NUCLEOTIDE SEQUENCE [LARGE SCALE GENOMIC DNA]</scope>
    <source>
        <strain evidence="1">Kwan_BN1</strain>
    </source>
</reference>
<keyword evidence="2" id="KW-1185">Reference proteome</keyword>
<gene>
    <name evidence="1" type="ORF">EB796_024963</name>
</gene>
<dbReference type="EMBL" id="VXIV02003479">
    <property type="protein sequence ID" value="KAF6016728.1"/>
    <property type="molecule type" value="Genomic_DNA"/>
</dbReference>
<dbReference type="Proteomes" id="UP000593567">
    <property type="component" value="Unassembled WGS sequence"/>
</dbReference>